<dbReference type="PROSITE" id="PS50263">
    <property type="entry name" value="CN_HYDROLASE"/>
    <property type="match status" value="1"/>
</dbReference>
<protein>
    <submittedName>
        <fullName evidence="4">Putative amidohydrolase</fullName>
    </submittedName>
</protein>
<proteinExistence type="inferred from homology"/>
<dbReference type="Pfam" id="PF00795">
    <property type="entry name" value="CN_hydrolase"/>
    <property type="match status" value="1"/>
</dbReference>
<dbReference type="InterPro" id="IPR036526">
    <property type="entry name" value="C-N_Hydrolase_sf"/>
</dbReference>
<comment type="caution">
    <text evidence="4">The sequence shown here is derived from an EMBL/GenBank/DDBJ whole genome shotgun (WGS) entry which is preliminary data.</text>
</comment>
<dbReference type="PANTHER" id="PTHR23088:SF27">
    <property type="entry name" value="DEAMINATED GLUTATHIONE AMIDASE"/>
    <property type="match status" value="1"/>
</dbReference>
<dbReference type="InterPro" id="IPR001110">
    <property type="entry name" value="UPF0012_CS"/>
</dbReference>
<feature type="domain" description="CN hydrolase" evidence="3">
    <location>
        <begin position="2"/>
        <end position="231"/>
    </location>
</feature>
<gene>
    <name evidence="4" type="ORF">DFR38_102237</name>
</gene>
<feature type="region of interest" description="Disordered" evidence="2">
    <location>
        <begin position="281"/>
        <end position="313"/>
    </location>
</feature>
<dbReference type="InterPro" id="IPR003010">
    <property type="entry name" value="C-N_Hydrolase"/>
</dbReference>
<evidence type="ECO:0000313" key="5">
    <source>
        <dbReference type="Proteomes" id="UP000248395"/>
    </source>
</evidence>
<reference evidence="4 5" key="1">
    <citation type="submission" date="2018-05" db="EMBL/GenBank/DDBJ databases">
        <title>Genomic Encyclopedia of Type Strains, Phase IV (KMG-IV): sequencing the most valuable type-strain genomes for metagenomic binning, comparative biology and taxonomic classification.</title>
        <authorList>
            <person name="Goeker M."/>
        </authorList>
    </citation>
    <scope>NUCLEOTIDE SEQUENCE [LARGE SCALE GENOMIC DNA]</scope>
    <source>
        <strain evidence="4 5">DSM 25134</strain>
    </source>
</reference>
<dbReference type="GO" id="GO:0016787">
    <property type="term" value="F:hydrolase activity"/>
    <property type="evidence" value="ECO:0007669"/>
    <property type="project" value="UniProtKB-KW"/>
</dbReference>
<evidence type="ECO:0000313" key="4">
    <source>
        <dbReference type="EMBL" id="PXX50580.1"/>
    </source>
</evidence>
<dbReference type="PANTHER" id="PTHR23088">
    <property type="entry name" value="NITRILASE-RELATED"/>
    <property type="match status" value="1"/>
</dbReference>
<dbReference type="PROSITE" id="PS01227">
    <property type="entry name" value="UPF0012"/>
    <property type="match status" value="1"/>
</dbReference>
<dbReference type="RefSeq" id="WP_199053448.1">
    <property type="nucleotide sequence ID" value="NZ_QJKC01000002.1"/>
</dbReference>
<dbReference type="EMBL" id="QJKC01000002">
    <property type="protein sequence ID" value="PXX50580.1"/>
    <property type="molecule type" value="Genomic_DNA"/>
</dbReference>
<dbReference type="AlphaFoldDB" id="A0A318K829"/>
<evidence type="ECO:0000256" key="1">
    <source>
        <dbReference type="ARBA" id="ARBA00010613"/>
    </source>
</evidence>
<dbReference type="SUPFAM" id="SSF56317">
    <property type="entry name" value="Carbon-nitrogen hydrolase"/>
    <property type="match status" value="1"/>
</dbReference>
<evidence type="ECO:0000256" key="2">
    <source>
        <dbReference type="SAM" id="MobiDB-lite"/>
    </source>
</evidence>
<keyword evidence="5" id="KW-1185">Reference proteome</keyword>
<dbReference type="Proteomes" id="UP000248395">
    <property type="component" value="Unassembled WGS sequence"/>
</dbReference>
<accession>A0A318K829</accession>
<dbReference type="CDD" id="cd07197">
    <property type="entry name" value="nitrilase"/>
    <property type="match status" value="1"/>
</dbReference>
<organism evidence="4 5">
    <name type="scientific">Aquitalea magnusonii</name>
    <dbReference type="NCBI Taxonomy" id="332411"/>
    <lineage>
        <taxon>Bacteria</taxon>
        <taxon>Pseudomonadati</taxon>
        <taxon>Pseudomonadota</taxon>
        <taxon>Betaproteobacteria</taxon>
        <taxon>Neisseriales</taxon>
        <taxon>Chromobacteriaceae</taxon>
        <taxon>Aquitalea</taxon>
    </lineage>
</organism>
<sequence>MKRFAIAGIQMSVSAFEENITRMGHYVAHVKHRFPWVDMVLFSELAAYGPSPLKAETMPGEAEQRLCQIAAQHGIWLIPGSLFELRDGHVFNTSPVINPQGEVIARFSKLFPFLPYEKGITAGDQFVVFDVPDAGRIGISICYDMWFPETTRTLAAMGAEVILHPTMTDTIDREVELAIARASAVTNQVYFLDINGVGDGGTGRSIVVDPAGYVLHQAGNGPEIIPVEIDFDKVRRERERGLRGLGQPLKSFRDRRCDFPVYQRDSGLDAYLYRLGPLTKPEDHHQGELSGPGGPMAEIKADSDALAASQVQE</sequence>
<name>A0A318K829_9NEIS</name>
<evidence type="ECO:0000259" key="3">
    <source>
        <dbReference type="PROSITE" id="PS50263"/>
    </source>
</evidence>
<dbReference type="Gene3D" id="3.60.110.10">
    <property type="entry name" value="Carbon-nitrogen hydrolase"/>
    <property type="match status" value="1"/>
</dbReference>
<comment type="similarity">
    <text evidence="1">Belongs to the carbon-nitrogen hydrolase superfamily. NIT1/NIT2 family.</text>
</comment>
<keyword evidence="4" id="KW-0378">Hydrolase</keyword>